<dbReference type="Pfam" id="PF01553">
    <property type="entry name" value="Acyltransferase"/>
    <property type="match status" value="1"/>
</dbReference>
<dbReference type="Proteomes" id="UP000076927">
    <property type="component" value="Chromosome"/>
</dbReference>
<keyword evidence="2" id="KW-0012">Acyltransferase</keyword>
<gene>
    <name evidence="4" type="ORF">SY83_14350</name>
</gene>
<keyword evidence="5" id="KW-1185">Reference proteome</keyword>
<accession>A0A172TKF7</accession>
<evidence type="ECO:0000313" key="5">
    <source>
        <dbReference type="Proteomes" id="UP000076927"/>
    </source>
</evidence>
<dbReference type="AlphaFoldDB" id="A0A172TKF7"/>
<dbReference type="EMBL" id="CP011388">
    <property type="protein sequence ID" value="ANE47253.1"/>
    <property type="molecule type" value="Genomic_DNA"/>
</dbReference>
<dbReference type="InterPro" id="IPR002123">
    <property type="entry name" value="Plipid/glycerol_acylTrfase"/>
</dbReference>
<dbReference type="OrthoDB" id="152799at2"/>
<dbReference type="SUPFAM" id="SSF69593">
    <property type="entry name" value="Glycerol-3-phosphate (1)-acyltransferase"/>
    <property type="match status" value="1"/>
</dbReference>
<dbReference type="KEGG" id="pswu:SY83_14350"/>
<reference evidence="4 5" key="1">
    <citation type="submission" date="2015-01" db="EMBL/GenBank/DDBJ databases">
        <title>Paenibacillus swuensis/DY6/whole genome sequencing.</title>
        <authorList>
            <person name="Kim M.K."/>
            <person name="Srinivasan S."/>
            <person name="Lee J.-J."/>
        </authorList>
    </citation>
    <scope>NUCLEOTIDE SEQUENCE [LARGE SCALE GENOMIC DNA]</scope>
    <source>
        <strain evidence="4 5">DY6</strain>
    </source>
</reference>
<dbReference type="PANTHER" id="PTHR10434">
    <property type="entry name" value="1-ACYL-SN-GLYCEROL-3-PHOSPHATE ACYLTRANSFERASE"/>
    <property type="match status" value="1"/>
</dbReference>
<dbReference type="PANTHER" id="PTHR10434:SF11">
    <property type="entry name" value="1-ACYL-SN-GLYCEROL-3-PHOSPHATE ACYLTRANSFERASE"/>
    <property type="match status" value="1"/>
</dbReference>
<dbReference type="PATRIC" id="fig|1178515.4.peg.2881"/>
<protein>
    <recommendedName>
        <fullName evidence="3">Phospholipid/glycerol acyltransferase domain-containing protein</fullName>
    </recommendedName>
</protein>
<evidence type="ECO:0000256" key="1">
    <source>
        <dbReference type="ARBA" id="ARBA00022679"/>
    </source>
</evidence>
<dbReference type="SMART" id="SM00563">
    <property type="entry name" value="PlsC"/>
    <property type="match status" value="1"/>
</dbReference>
<evidence type="ECO:0000256" key="2">
    <source>
        <dbReference type="ARBA" id="ARBA00023315"/>
    </source>
</evidence>
<feature type="domain" description="Phospholipid/glycerol acyltransferase" evidence="3">
    <location>
        <begin position="45"/>
        <end position="162"/>
    </location>
</feature>
<evidence type="ECO:0000259" key="3">
    <source>
        <dbReference type="SMART" id="SM00563"/>
    </source>
</evidence>
<keyword evidence="1" id="KW-0808">Transferase</keyword>
<dbReference type="GO" id="GO:0006654">
    <property type="term" value="P:phosphatidic acid biosynthetic process"/>
    <property type="evidence" value="ECO:0007669"/>
    <property type="project" value="TreeGrafter"/>
</dbReference>
<dbReference type="CDD" id="cd06551">
    <property type="entry name" value="LPLAT"/>
    <property type="match status" value="1"/>
</dbReference>
<dbReference type="GO" id="GO:0005886">
    <property type="term" value="C:plasma membrane"/>
    <property type="evidence" value="ECO:0007669"/>
    <property type="project" value="TreeGrafter"/>
</dbReference>
<dbReference type="STRING" id="1178515.SY83_14350"/>
<name>A0A172TKF7_9BACL</name>
<evidence type="ECO:0000313" key="4">
    <source>
        <dbReference type="EMBL" id="ANE47253.1"/>
    </source>
</evidence>
<dbReference type="GO" id="GO:0003841">
    <property type="term" value="F:1-acylglycerol-3-phosphate O-acyltransferase activity"/>
    <property type="evidence" value="ECO:0007669"/>
    <property type="project" value="TreeGrafter"/>
</dbReference>
<proteinExistence type="predicted"/>
<sequence length="251" mass="29386">MVIQAQKSKRFNAIFRRYNEWYLLRRHFHSFHVRGQADPLRSGPVLYVMNHSSWWDGLLAYHAEQTLSERDHYIMMDEKQLQKFRFFCKIGAFSIDKSSAAGTVQSLKYALKLLQQGRSVWIFPQGDIKHQELRPLELHSGAGYMLERCPDTTVIPVTLYYTLGLHQKAEASMMFGEALNHSWAELGRKAAMSFIQEKLEEQLDRHKSWIVQDHLQELALFRPYLGTGKSTSDRFEHFGKWVSRWNPFSGS</sequence>
<organism evidence="4 5">
    <name type="scientific">Paenibacillus swuensis</name>
    <dbReference type="NCBI Taxonomy" id="1178515"/>
    <lineage>
        <taxon>Bacteria</taxon>
        <taxon>Bacillati</taxon>
        <taxon>Bacillota</taxon>
        <taxon>Bacilli</taxon>
        <taxon>Bacillales</taxon>
        <taxon>Paenibacillaceae</taxon>
        <taxon>Paenibacillus</taxon>
    </lineage>
</organism>
<dbReference type="RefSeq" id="WP_068607612.1">
    <property type="nucleotide sequence ID" value="NZ_CP011388.1"/>
</dbReference>